<feature type="signal peptide" evidence="7">
    <location>
        <begin position="1"/>
        <end position="16"/>
    </location>
</feature>
<evidence type="ECO:0000256" key="1">
    <source>
        <dbReference type="ARBA" id="ARBA00004141"/>
    </source>
</evidence>
<evidence type="ECO:0000256" key="2">
    <source>
        <dbReference type="ARBA" id="ARBA00022448"/>
    </source>
</evidence>
<feature type="transmembrane region" description="Helical" evidence="6">
    <location>
        <begin position="567"/>
        <end position="591"/>
    </location>
</feature>
<dbReference type="SUPFAM" id="SSF81321">
    <property type="entry name" value="Family A G protein-coupled receptor-like"/>
    <property type="match status" value="1"/>
</dbReference>
<dbReference type="PANTHER" id="PTHR43568:SF1">
    <property type="entry name" value="P PROTEIN"/>
    <property type="match status" value="1"/>
</dbReference>
<evidence type="ECO:0000256" key="5">
    <source>
        <dbReference type="ARBA" id="ARBA00023136"/>
    </source>
</evidence>
<feature type="transmembrane region" description="Helical" evidence="6">
    <location>
        <begin position="160"/>
        <end position="178"/>
    </location>
</feature>
<dbReference type="EMBL" id="JAPMOS010000038">
    <property type="protein sequence ID" value="KAJ4457865.1"/>
    <property type="molecule type" value="Genomic_DNA"/>
</dbReference>
<evidence type="ECO:0000256" key="7">
    <source>
        <dbReference type="SAM" id="SignalP"/>
    </source>
</evidence>
<evidence type="ECO:0000256" key="6">
    <source>
        <dbReference type="SAM" id="Phobius"/>
    </source>
</evidence>
<feature type="domain" description="Citrate transporter-like" evidence="8">
    <location>
        <begin position="178"/>
        <end position="617"/>
    </location>
</feature>
<feature type="transmembrane region" description="Helical" evidence="6">
    <location>
        <begin position="542"/>
        <end position="560"/>
    </location>
</feature>
<feature type="transmembrane region" description="Helical" evidence="6">
    <location>
        <begin position="221"/>
        <end position="241"/>
    </location>
</feature>
<feature type="transmembrane region" description="Helical" evidence="6">
    <location>
        <begin position="185"/>
        <end position="201"/>
    </location>
</feature>
<feature type="transmembrane region" description="Helical" evidence="6">
    <location>
        <begin position="253"/>
        <end position="270"/>
    </location>
</feature>
<keyword evidence="10" id="KW-1185">Reference proteome</keyword>
<proteinExistence type="predicted"/>
<accession>A0ABQ8UK75</accession>
<evidence type="ECO:0000259" key="8">
    <source>
        <dbReference type="Pfam" id="PF03600"/>
    </source>
</evidence>
<keyword evidence="5 6" id="KW-0472">Membrane</keyword>
<gene>
    <name evidence="9" type="ORF">PAPYR_6543</name>
</gene>
<evidence type="ECO:0000313" key="9">
    <source>
        <dbReference type="EMBL" id="KAJ4457865.1"/>
    </source>
</evidence>
<feature type="transmembrane region" description="Helical" evidence="6">
    <location>
        <begin position="490"/>
        <end position="507"/>
    </location>
</feature>
<keyword evidence="7" id="KW-0732">Signal</keyword>
<sequence length="681" mass="72828">MKFLLFCLLAATAVLGEEGSKAQTVAFGMGCLNEDTAILKFPLPKADWASLEAVVTAQVPNLAEDDLSANPVIVFAIEQQKNVTLLDGTTSMQWTTVDTSFTCEGYSSEAFECYHMFDFNETVMEKSSALRMTVYTAANVNNYTVCVVIDTTKVSAVGRYQAFFAAIVFVAVFVGLAFNFVHMTLAVLIGDTCGFFLLWIFRDKPSLADMVSWIDEGTIGLLMAMMMVVAVFAETGFFEVAASSVVKFTRNRWMVCALLSILTAVASAILDNTTTVLLFAPVSIKLAGLLHAPVLPFLVAMIFYCTIGGAATYVGDPPNLIIGNVLNFSFMDFIINCSPCAIIVGCYAFVYVYFLFKKEMAKNEGPAPKSMNQVLGDVEMGATHGHGGKTEGTPLIAHDAAPAAQATPVDAAAHIPSSAAPTPSFQATPGAPAGTASDMVPVVEGAPSAPIPGADEVVEYRIKDKMVFYKAVVTLCIMIIFFTLESVTHLSTTMVALIGCVTLLTLVVRKDITHIVEKVEWPALLFFAGLFVLVKMVDKLGLIRLIGNAIIALIASLPLGARLPVAIIVIIWVSAFVAAFCNNIAYTASMLPLIMQIGNNPTLGVPMRPLAWALALGVAFSANGSLVGAAANLVVAQIAHRAGHPISFMLFLKWGMPLMILTIIGATVWCLFLYCICGYSG</sequence>
<evidence type="ECO:0000256" key="4">
    <source>
        <dbReference type="ARBA" id="ARBA00022989"/>
    </source>
</evidence>
<reference evidence="9" key="1">
    <citation type="journal article" date="2022" name="bioRxiv">
        <title>Genomics of Preaxostyla Flagellates Illuminates Evolutionary Transitions and the Path Towards Mitochondrial Loss.</title>
        <authorList>
            <person name="Novak L.V.F."/>
            <person name="Treitli S.C."/>
            <person name="Pyrih J."/>
            <person name="Halakuc P."/>
            <person name="Pipaliya S.V."/>
            <person name="Vacek V."/>
            <person name="Brzon O."/>
            <person name="Soukal P."/>
            <person name="Eme L."/>
            <person name="Dacks J.B."/>
            <person name="Karnkowska A."/>
            <person name="Elias M."/>
            <person name="Hampl V."/>
        </authorList>
    </citation>
    <scope>NUCLEOTIDE SEQUENCE</scope>
    <source>
        <strain evidence="9">RCP-MX</strain>
    </source>
</reference>
<name>A0ABQ8UK75_9EUKA</name>
<feature type="chain" id="PRO_5046694202" evidence="7">
    <location>
        <begin position="17"/>
        <end position="681"/>
    </location>
</feature>
<comment type="subcellular location">
    <subcellularLocation>
        <location evidence="1">Membrane</location>
        <topology evidence="1">Multi-pass membrane protein</topology>
    </subcellularLocation>
</comment>
<feature type="transmembrane region" description="Helical" evidence="6">
    <location>
        <begin position="333"/>
        <end position="356"/>
    </location>
</feature>
<dbReference type="Proteomes" id="UP001141327">
    <property type="component" value="Unassembled WGS sequence"/>
</dbReference>
<feature type="transmembrane region" description="Helical" evidence="6">
    <location>
        <begin position="656"/>
        <end position="679"/>
    </location>
</feature>
<feature type="transmembrane region" description="Helical" evidence="6">
    <location>
        <begin position="467"/>
        <end position="484"/>
    </location>
</feature>
<dbReference type="InterPro" id="IPR004680">
    <property type="entry name" value="Cit_transptr-like_dom"/>
</dbReference>
<evidence type="ECO:0000313" key="10">
    <source>
        <dbReference type="Proteomes" id="UP001141327"/>
    </source>
</evidence>
<comment type="caution">
    <text evidence="9">The sequence shown here is derived from an EMBL/GenBank/DDBJ whole genome shotgun (WGS) entry which is preliminary data.</text>
</comment>
<keyword evidence="2" id="KW-0813">Transport</keyword>
<dbReference type="InterPro" id="IPR051475">
    <property type="entry name" value="Diverse_Ion_Transporter"/>
</dbReference>
<protein>
    <submittedName>
        <fullName evidence="9">P protein</fullName>
    </submittedName>
</protein>
<keyword evidence="4 6" id="KW-1133">Transmembrane helix</keyword>
<keyword evidence="3 6" id="KW-0812">Transmembrane</keyword>
<evidence type="ECO:0000256" key="3">
    <source>
        <dbReference type="ARBA" id="ARBA00022692"/>
    </source>
</evidence>
<dbReference type="Pfam" id="PF03600">
    <property type="entry name" value="CitMHS"/>
    <property type="match status" value="1"/>
</dbReference>
<organism evidence="9 10">
    <name type="scientific">Paratrimastix pyriformis</name>
    <dbReference type="NCBI Taxonomy" id="342808"/>
    <lineage>
        <taxon>Eukaryota</taxon>
        <taxon>Metamonada</taxon>
        <taxon>Preaxostyla</taxon>
        <taxon>Paratrimastigidae</taxon>
        <taxon>Paratrimastix</taxon>
    </lineage>
</organism>
<feature type="transmembrane region" description="Helical" evidence="6">
    <location>
        <begin position="297"/>
        <end position="313"/>
    </location>
</feature>
<feature type="transmembrane region" description="Helical" evidence="6">
    <location>
        <begin position="611"/>
        <end position="635"/>
    </location>
</feature>
<dbReference type="PANTHER" id="PTHR43568">
    <property type="entry name" value="P PROTEIN"/>
    <property type="match status" value="1"/>
</dbReference>